<proteinExistence type="predicted"/>
<gene>
    <name evidence="2" type="ORF">M427DRAFT_345446</name>
</gene>
<name>A0A139AVR9_GONPJ</name>
<dbReference type="Proteomes" id="UP000070544">
    <property type="component" value="Unassembled WGS sequence"/>
</dbReference>
<organism evidence="2 3">
    <name type="scientific">Gonapodya prolifera (strain JEL478)</name>
    <name type="common">Monoblepharis prolifera</name>
    <dbReference type="NCBI Taxonomy" id="1344416"/>
    <lineage>
        <taxon>Eukaryota</taxon>
        <taxon>Fungi</taxon>
        <taxon>Fungi incertae sedis</taxon>
        <taxon>Chytridiomycota</taxon>
        <taxon>Chytridiomycota incertae sedis</taxon>
        <taxon>Monoblepharidomycetes</taxon>
        <taxon>Monoblepharidales</taxon>
        <taxon>Gonapodyaceae</taxon>
        <taxon>Gonapodya</taxon>
    </lineage>
</organism>
<accession>A0A139AVR9</accession>
<reference evidence="2 3" key="1">
    <citation type="journal article" date="2015" name="Genome Biol. Evol.">
        <title>Phylogenomic analyses indicate that early fungi evolved digesting cell walls of algal ancestors of land plants.</title>
        <authorList>
            <person name="Chang Y."/>
            <person name="Wang S."/>
            <person name="Sekimoto S."/>
            <person name="Aerts A.L."/>
            <person name="Choi C."/>
            <person name="Clum A."/>
            <person name="LaButti K.M."/>
            <person name="Lindquist E.A."/>
            <person name="Yee Ngan C."/>
            <person name="Ohm R.A."/>
            <person name="Salamov A.A."/>
            <person name="Grigoriev I.V."/>
            <person name="Spatafora J.W."/>
            <person name="Berbee M.L."/>
        </authorList>
    </citation>
    <scope>NUCLEOTIDE SEQUENCE [LARGE SCALE GENOMIC DNA]</scope>
    <source>
        <strain evidence="2 3">JEL478</strain>
    </source>
</reference>
<dbReference type="AlphaFoldDB" id="A0A139AVR9"/>
<evidence type="ECO:0000313" key="2">
    <source>
        <dbReference type="EMBL" id="KXS20799.1"/>
    </source>
</evidence>
<feature type="compositionally biased region" description="Basic and acidic residues" evidence="1">
    <location>
        <begin position="1"/>
        <end position="10"/>
    </location>
</feature>
<dbReference type="EMBL" id="KQ965734">
    <property type="protein sequence ID" value="KXS20799.1"/>
    <property type="molecule type" value="Genomic_DNA"/>
</dbReference>
<keyword evidence="3" id="KW-1185">Reference proteome</keyword>
<evidence type="ECO:0000313" key="3">
    <source>
        <dbReference type="Proteomes" id="UP000070544"/>
    </source>
</evidence>
<sequence>MSRNTDEDGKILSSAFEHSQKQERPNSQGLPPRATRNPILLPRQPSNPPPTFLSPHHSPSHLDYRHPPLSRRPFLRDARTPEHLYREHWMRIGLEEDLVLQGVIATGIFSALNENSSFHSTCAGCPLHLNSTTCTVTQTNPNPSPRISSNPHPESLPISSPIHVSTASPTCPTGTWSVFFSTANRVAEYGRSKRLRRPFIPSPCST</sequence>
<evidence type="ECO:0000256" key="1">
    <source>
        <dbReference type="SAM" id="MobiDB-lite"/>
    </source>
</evidence>
<feature type="region of interest" description="Disordered" evidence="1">
    <location>
        <begin position="1"/>
        <end position="74"/>
    </location>
</feature>
<protein>
    <submittedName>
        <fullName evidence="2">Uncharacterized protein</fullName>
    </submittedName>
</protein>